<proteinExistence type="predicted"/>
<comment type="caution">
    <text evidence="2">The sequence shown here is derived from an EMBL/GenBank/DDBJ whole genome shotgun (WGS) entry which is preliminary data.</text>
</comment>
<keyword evidence="3" id="KW-1185">Reference proteome</keyword>
<evidence type="ECO:0000256" key="1">
    <source>
        <dbReference type="SAM" id="Phobius"/>
    </source>
</evidence>
<organism evidence="2 3">
    <name type="scientific">Thelohanellus kitauei</name>
    <name type="common">Myxosporean</name>
    <dbReference type="NCBI Taxonomy" id="669202"/>
    <lineage>
        <taxon>Eukaryota</taxon>
        <taxon>Metazoa</taxon>
        <taxon>Cnidaria</taxon>
        <taxon>Myxozoa</taxon>
        <taxon>Myxosporea</taxon>
        <taxon>Bivalvulida</taxon>
        <taxon>Platysporina</taxon>
        <taxon>Myxobolidae</taxon>
        <taxon>Thelohanellus</taxon>
    </lineage>
</organism>
<keyword evidence="1" id="KW-1133">Transmembrane helix</keyword>
<evidence type="ECO:0000313" key="2">
    <source>
        <dbReference type="EMBL" id="KII72721.1"/>
    </source>
</evidence>
<gene>
    <name evidence="2" type="ORF">RF11_12263</name>
</gene>
<reference evidence="2 3" key="1">
    <citation type="journal article" date="2014" name="Genome Biol. Evol.">
        <title>The genome of the myxosporean Thelohanellus kitauei shows adaptations to nutrient acquisition within its fish host.</title>
        <authorList>
            <person name="Yang Y."/>
            <person name="Xiong J."/>
            <person name="Zhou Z."/>
            <person name="Huo F."/>
            <person name="Miao W."/>
            <person name="Ran C."/>
            <person name="Liu Y."/>
            <person name="Zhang J."/>
            <person name="Feng J."/>
            <person name="Wang M."/>
            <person name="Wang M."/>
            <person name="Wang L."/>
            <person name="Yao B."/>
        </authorList>
    </citation>
    <scope>NUCLEOTIDE SEQUENCE [LARGE SCALE GENOMIC DNA]</scope>
    <source>
        <strain evidence="2">Wuqing</strain>
    </source>
</reference>
<accession>A0A0C2MZG7</accession>
<dbReference type="EMBL" id="JWZT01001136">
    <property type="protein sequence ID" value="KII72721.1"/>
    <property type="molecule type" value="Genomic_DNA"/>
</dbReference>
<evidence type="ECO:0000313" key="3">
    <source>
        <dbReference type="Proteomes" id="UP000031668"/>
    </source>
</evidence>
<feature type="transmembrane region" description="Helical" evidence="1">
    <location>
        <begin position="343"/>
        <end position="364"/>
    </location>
</feature>
<keyword evidence="1" id="KW-0472">Membrane</keyword>
<protein>
    <submittedName>
        <fullName evidence="2">Uncharacterized protein</fullName>
    </submittedName>
</protein>
<dbReference type="AlphaFoldDB" id="A0A0C2MZG7"/>
<sequence>MVYIDESIDLYENNINVLNFSVPTSELIIQFTDYFREYWCNIKCVIFDLNTEIGIGGCNVSFGLQQTSVQWKYFFNRIYKLNKNTYHECSEEILSFELDEYGQNAKDMSLELTIYTLNFRSRDSAPKCARPLQSDYHYTETSTRVHSTDSIYQVKQSSQKSTIKYLTSGTTRNIRKTNTNPSTTIENTTFWSTNKPKDSKKSASLASIKTMGTYSTDSNWTTKKLRLSSSSEEEHQTILLSSVSTNTIRLTNRTQRIKMRETIIYNFVRAIYSTESVKSVTTKLFGSNITSQRFKTDKTILTRLNNTEYFVETFTSASTNIIETNLTNMNQTRLNKNYSPTTMIWIINFTIMAFVVSFLIGLFAKRRNKEDEEHAEDN</sequence>
<name>A0A0C2MZG7_THEKT</name>
<keyword evidence="1" id="KW-0812">Transmembrane</keyword>
<dbReference type="Proteomes" id="UP000031668">
    <property type="component" value="Unassembled WGS sequence"/>
</dbReference>